<keyword evidence="7 9" id="KW-0472">Membrane</keyword>
<keyword evidence="2" id="KW-0813">Transport</keyword>
<dbReference type="EMBL" id="JACBNQ010000026">
    <property type="protein sequence ID" value="NYB75700.1"/>
    <property type="molecule type" value="Genomic_DNA"/>
</dbReference>
<dbReference type="PANTHER" id="PTHR11795:SF442">
    <property type="entry name" value="ABC TRANSPORTER ATP-BINDING PROTEIN"/>
    <property type="match status" value="1"/>
</dbReference>
<dbReference type="CDD" id="cd06582">
    <property type="entry name" value="TM_PBP1_LivH_like"/>
    <property type="match status" value="1"/>
</dbReference>
<keyword evidence="4 9" id="KW-0812">Transmembrane</keyword>
<feature type="transmembrane region" description="Helical" evidence="9">
    <location>
        <begin position="253"/>
        <end position="276"/>
    </location>
</feature>
<evidence type="ECO:0000256" key="7">
    <source>
        <dbReference type="ARBA" id="ARBA00023136"/>
    </source>
</evidence>
<dbReference type="Proteomes" id="UP000611629">
    <property type="component" value="Unassembled WGS sequence"/>
</dbReference>
<feature type="transmembrane region" description="Helical" evidence="9">
    <location>
        <begin position="7"/>
        <end position="28"/>
    </location>
</feature>
<evidence type="ECO:0000256" key="6">
    <source>
        <dbReference type="ARBA" id="ARBA00022989"/>
    </source>
</evidence>
<name>A0A974GY30_SEDHY</name>
<keyword evidence="11" id="KW-1185">Reference proteome</keyword>
<evidence type="ECO:0000313" key="10">
    <source>
        <dbReference type="EMBL" id="NYB75700.1"/>
    </source>
</evidence>
<dbReference type="AlphaFoldDB" id="A0A974GY30"/>
<evidence type="ECO:0000256" key="1">
    <source>
        <dbReference type="ARBA" id="ARBA00004651"/>
    </source>
</evidence>
<keyword evidence="3" id="KW-1003">Cell membrane</keyword>
<feature type="transmembrane region" description="Helical" evidence="9">
    <location>
        <begin position="60"/>
        <end position="78"/>
    </location>
</feature>
<evidence type="ECO:0000256" key="8">
    <source>
        <dbReference type="ARBA" id="ARBA00037998"/>
    </source>
</evidence>
<comment type="similarity">
    <text evidence="8">Belongs to the binding-protein-dependent transport system permease family. LivHM subfamily.</text>
</comment>
<dbReference type="GO" id="GO:0005886">
    <property type="term" value="C:plasma membrane"/>
    <property type="evidence" value="ECO:0007669"/>
    <property type="project" value="UniProtKB-SubCell"/>
</dbReference>
<comment type="caution">
    <text evidence="10">The sequence shown here is derived from an EMBL/GenBank/DDBJ whole genome shotgun (WGS) entry which is preliminary data.</text>
</comment>
<dbReference type="Pfam" id="PF02653">
    <property type="entry name" value="BPD_transp_2"/>
    <property type="match status" value="1"/>
</dbReference>
<feature type="transmembrane region" description="Helical" evidence="9">
    <location>
        <begin position="141"/>
        <end position="158"/>
    </location>
</feature>
<evidence type="ECO:0000313" key="11">
    <source>
        <dbReference type="Proteomes" id="UP000611629"/>
    </source>
</evidence>
<sequence>MDIFLTLFINGLSEGALIFLVSSGLAIILGLMGVVNFAHGALFVWGGYAYVWIYQMTNSFILGILAAMLIVFILGIIFEKFFVSRLYGNAPAQILITLGLNIVFIEIIRLIWGNTPIAIKKPDFISGTTIINGVTISHYRILLIIIGISVLIIVNYILKNSKTGMVIRAGVQRSDMVQALGINIRLYFTIVFAAGAALAGLGGALYAPLAGNVISTAGANNQILAFIAIVIGGLGNFSGTAKASFLLGLMNAFVAWFIPSFAVVTNVLVMAIVLAFKPEGLFSEGRKSILRLAVKK</sequence>
<organism evidence="10 11">
    <name type="scientific">Sedimentibacter hydroxybenzoicus DSM 7310</name>
    <dbReference type="NCBI Taxonomy" id="1123245"/>
    <lineage>
        <taxon>Bacteria</taxon>
        <taxon>Bacillati</taxon>
        <taxon>Bacillota</taxon>
        <taxon>Tissierellia</taxon>
        <taxon>Sedimentibacter</taxon>
    </lineage>
</organism>
<keyword evidence="6 9" id="KW-1133">Transmembrane helix</keyword>
<evidence type="ECO:0000256" key="2">
    <source>
        <dbReference type="ARBA" id="ARBA00022448"/>
    </source>
</evidence>
<gene>
    <name evidence="10" type="ORF">HZF24_16245</name>
</gene>
<comment type="subcellular location">
    <subcellularLocation>
        <location evidence="1">Cell membrane</location>
        <topology evidence="1">Multi-pass membrane protein</topology>
    </subcellularLocation>
</comment>
<feature type="transmembrane region" description="Helical" evidence="9">
    <location>
        <begin position="223"/>
        <end position="241"/>
    </location>
</feature>
<keyword evidence="5" id="KW-0029">Amino-acid transport</keyword>
<dbReference type="InterPro" id="IPR052157">
    <property type="entry name" value="BCAA_transport_permease"/>
</dbReference>
<evidence type="ECO:0000256" key="9">
    <source>
        <dbReference type="SAM" id="Phobius"/>
    </source>
</evidence>
<accession>A0A974GY30</accession>
<proteinExistence type="inferred from homology"/>
<dbReference type="RefSeq" id="WP_179239419.1">
    <property type="nucleotide sequence ID" value="NZ_JACBNQ010000026.1"/>
</dbReference>
<feature type="transmembrane region" description="Helical" evidence="9">
    <location>
        <begin position="90"/>
        <end position="112"/>
    </location>
</feature>
<evidence type="ECO:0000256" key="4">
    <source>
        <dbReference type="ARBA" id="ARBA00022692"/>
    </source>
</evidence>
<evidence type="ECO:0000256" key="3">
    <source>
        <dbReference type="ARBA" id="ARBA00022475"/>
    </source>
</evidence>
<evidence type="ECO:0000256" key="5">
    <source>
        <dbReference type="ARBA" id="ARBA00022970"/>
    </source>
</evidence>
<dbReference type="GO" id="GO:0006865">
    <property type="term" value="P:amino acid transport"/>
    <property type="evidence" value="ECO:0007669"/>
    <property type="project" value="UniProtKB-KW"/>
</dbReference>
<protein>
    <submittedName>
        <fullName evidence="10">Branched-chain amino acid ABC transporter permease</fullName>
    </submittedName>
</protein>
<reference evidence="10" key="1">
    <citation type="submission" date="2020-07" db="EMBL/GenBank/DDBJ databases">
        <title>Genomic analysis of a strain of Sedimentibacter Hydroxybenzoicus DSM7310.</title>
        <authorList>
            <person name="Ma S."/>
        </authorList>
    </citation>
    <scope>NUCLEOTIDE SEQUENCE</scope>
    <source>
        <strain evidence="10">DSM 7310</strain>
    </source>
</reference>
<dbReference type="PANTHER" id="PTHR11795">
    <property type="entry name" value="BRANCHED-CHAIN AMINO ACID TRANSPORT SYSTEM PERMEASE PROTEIN LIVH"/>
    <property type="match status" value="1"/>
</dbReference>
<feature type="transmembrane region" description="Helical" evidence="9">
    <location>
        <begin position="186"/>
        <end position="211"/>
    </location>
</feature>
<dbReference type="GO" id="GO:0022857">
    <property type="term" value="F:transmembrane transporter activity"/>
    <property type="evidence" value="ECO:0007669"/>
    <property type="project" value="InterPro"/>
</dbReference>
<dbReference type="InterPro" id="IPR001851">
    <property type="entry name" value="ABC_transp_permease"/>
</dbReference>
<feature type="transmembrane region" description="Helical" evidence="9">
    <location>
        <begin position="34"/>
        <end position="53"/>
    </location>
</feature>